<sequence>MTTAVYTLDQTIADFFSASTTCTRQQCDAFVLSQTGLEPQPVPLQGMFSYTVSAGPDKIFQFRAASSPLDMDLLGLAGEVHAQFVPRCREHGMMGEDEWWRVRVYEMERREGVAYILARDVEIPQPEAAVVAQRRTVADLAKFFAQSFTHPQELHAEKRTALLTEFTSGFNDLATSLPPRFLPTLDKVRSHLPALFSGKTLPYALTHGDLCEMNLLINPASGSLTGVIDWAEARVLPFGFALYGVENLLGFMDGDGWHYFDNAVELRKLFWRVFLEGVGGEVGREVVEGIWAARMAGLFWRYGFVVEGEERRGVEGEGGSGMRYLDAFCGLGGWVPEGWEGD</sequence>
<evidence type="ECO:0000313" key="3">
    <source>
        <dbReference type="Proteomes" id="UP001303889"/>
    </source>
</evidence>
<feature type="domain" description="Aminoglycoside phosphotransferase" evidence="1">
    <location>
        <begin position="85"/>
        <end position="237"/>
    </location>
</feature>
<keyword evidence="3" id="KW-1185">Reference proteome</keyword>
<evidence type="ECO:0000259" key="1">
    <source>
        <dbReference type="Pfam" id="PF01636"/>
    </source>
</evidence>
<dbReference type="InterPro" id="IPR002575">
    <property type="entry name" value="Aminoglycoside_PTrfase"/>
</dbReference>
<evidence type="ECO:0000313" key="2">
    <source>
        <dbReference type="EMBL" id="KAK3897299.1"/>
    </source>
</evidence>
<dbReference type="AlphaFoldDB" id="A0AAN6MBW8"/>
<dbReference type="PANTHER" id="PTHR21310">
    <property type="entry name" value="AMINOGLYCOSIDE PHOSPHOTRANSFERASE-RELATED-RELATED"/>
    <property type="match status" value="1"/>
</dbReference>
<dbReference type="InterPro" id="IPR051678">
    <property type="entry name" value="AGP_Transferase"/>
</dbReference>
<protein>
    <recommendedName>
        <fullName evidence="1">Aminoglycoside phosphotransferase domain-containing protein</fullName>
    </recommendedName>
</protein>
<dbReference type="SUPFAM" id="SSF56112">
    <property type="entry name" value="Protein kinase-like (PK-like)"/>
    <property type="match status" value="1"/>
</dbReference>
<proteinExistence type="predicted"/>
<name>A0AAN6MBW8_9PEZI</name>
<dbReference type="EMBL" id="MU856206">
    <property type="protein sequence ID" value="KAK3897299.1"/>
    <property type="molecule type" value="Genomic_DNA"/>
</dbReference>
<gene>
    <name evidence="2" type="ORF">C8A05DRAFT_19910</name>
</gene>
<dbReference type="Pfam" id="PF01636">
    <property type="entry name" value="APH"/>
    <property type="match status" value="1"/>
</dbReference>
<dbReference type="InterPro" id="IPR011009">
    <property type="entry name" value="Kinase-like_dom_sf"/>
</dbReference>
<dbReference type="Gene3D" id="3.90.1200.10">
    <property type="match status" value="1"/>
</dbReference>
<organism evidence="2 3">
    <name type="scientific">Staphylotrichum tortipilum</name>
    <dbReference type="NCBI Taxonomy" id="2831512"/>
    <lineage>
        <taxon>Eukaryota</taxon>
        <taxon>Fungi</taxon>
        <taxon>Dikarya</taxon>
        <taxon>Ascomycota</taxon>
        <taxon>Pezizomycotina</taxon>
        <taxon>Sordariomycetes</taxon>
        <taxon>Sordariomycetidae</taxon>
        <taxon>Sordariales</taxon>
        <taxon>Chaetomiaceae</taxon>
        <taxon>Staphylotrichum</taxon>
    </lineage>
</organism>
<comment type="caution">
    <text evidence="2">The sequence shown here is derived from an EMBL/GenBank/DDBJ whole genome shotgun (WGS) entry which is preliminary data.</text>
</comment>
<dbReference type="PANTHER" id="PTHR21310:SF59">
    <property type="entry name" value="AMINOGLYCOSIDE PHOSPHOTRANSFERASE DOMAIN-CONTAINING PROTEIN"/>
    <property type="match status" value="1"/>
</dbReference>
<reference evidence="2" key="1">
    <citation type="journal article" date="2023" name="Mol. Phylogenet. Evol.">
        <title>Genome-scale phylogeny and comparative genomics of the fungal order Sordariales.</title>
        <authorList>
            <person name="Hensen N."/>
            <person name="Bonometti L."/>
            <person name="Westerberg I."/>
            <person name="Brannstrom I.O."/>
            <person name="Guillou S."/>
            <person name="Cros-Aarteil S."/>
            <person name="Calhoun S."/>
            <person name="Haridas S."/>
            <person name="Kuo A."/>
            <person name="Mondo S."/>
            <person name="Pangilinan J."/>
            <person name="Riley R."/>
            <person name="LaButti K."/>
            <person name="Andreopoulos B."/>
            <person name="Lipzen A."/>
            <person name="Chen C."/>
            <person name="Yan M."/>
            <person name="Daum C."/>
            <person name="Ng V."/>
            <person name="Clum A."/>
            <person name="Steindorff A."/>
            <person name="Ohm R.A."/>
            <person name="Martin F."/>
            <person name="Silar P."/>
            <person name="Natvig D.O."/>
            <person name="Lalanne C."/>
            <person name="Gautier V."/>
            <person name="Ament-Velasquez S.L."/>
            <person name="Kruys A."/>
            <person name="Hutchinson M.I."/>
            <person name="Powell A.J."/>
            <person name="Barry K."/>
            <person name="Miller A.N."/>
            <person name="Grigoriev I.V."/>
            <person name="Debuchy R."/>
            <person name="Gladieux P."/>
            <person name="Hiltunen Thoren M."/>
            <person name="Johannesson H."/>
        </authorList>
    </citation>
    <scope>NUCLEOTIDE SEQUENCE</scope>
    <source>
        <strain evidence="2">CBS 103.79</strain>
    </source>
</reference>
<dbReference type="Proteomes" id="UP001303889">
    <property type="component" value="Unassembled WGS sequence"/>
</dbReference>
<reference evidence="2" key="2">
    <citation type="submission" date="2023-05" db="EMBL/GenBank/DDBJ databases">
        <authorList>
            <consortium name="Lawrence Berkeley National Laboratory"/>
            <person name="Steindorff A."/>
            <person name="Hensen N."/>
            <person name="Bonometti L."/>
            <person name="Westerberg I."/>
            <person name="Brannstrom I.O."/>
            <person name="Guillou S."/>
            <person name="Cros-Aarteil S."/>
            <person name="Calhoun S."/>
            <person name="Haridas S."/>
            <person name="Kuo A."/>
            <person name="Mondo S."/>
            <person name="Pangilinan J."/>
            <person name="Riley R."/>
            <person name="Labutti K."/>
            <person name="Andreopoulos B."/>
            <person name="Lipzen A."/>
            <person name="Chen C."/>
            <person name="Yanf M."/>
            <person name="Daum C."/>
            <person name="Ng V."/>
            <person name="Clum A."/>
            <person name="Ohm R."/>
            <person name="Martin F."/>
            <person name="Silar P."/>
            <person name="Natvig D."/>
            <person name="Lalanne C."/>
            <person name="Gautier V."/>
            <person name="Ament-Velasquez S.L."/>
            <person name="Kruys A."/>
            <person name="Hutchinson M.I."/>
            <person name="Powell A.J."/>
            <person name="Barry K."/>
            <person name="Miller A.N."/>
            <person name="Grigoriev I.V."/>
            <person name="Debuchy R."/>
            <person name="Gladieux P."/>
            <person name="Thoren M.H."/>
            <person name="Johannesson H."/>
        </authorList>
    </citation>
    <scope>NUCLEOTIDE SEQUENCE</scope>
    <source>
        <strain evidence="2">CBS 103.79</strain>
    </source>
</reference>
<accession>A0AAN6MBW8</accession>